<dbReference type="InterPro" id="IPR001895">
    <property type="entry name" value="RASGEF_cat_dom"/>
</dbReference>
<dbReference type="InterPro" id="IPR000651">
    <property type="entry name" value="Ras-like_Gua-exchang_fac_N"/>
</dbReference>
<evidence type="ECO:0000313" key="6">
    <source>
        <dbReference type="EMBL" id="TFK57283.1"/>
    </source>
</evidence>
<evidence type="ECO:0000256" key="1">
    <source>
        <dbReference type="ARBA" id="ARBA00022658"/>
    </source>
</evidence>
<dbReference type="GO" id="GO:0007265">
    <property type="term" value="P:Ras protein signal transduction"/>
    <property type="evidence" value="ECO:0007669"/>
    <property type="project" value="TreeGrafter"/>
</dbReference>
<gene>
    <name evidence="6" type="ORF">OE88DRAFT_1620826</name>
</gene>
<dbReference type="InterPro" id="IPR036964">
    <property type="entry name" value="RASGEF_cat_dom_sf"/>
</dbReference>
<dbReference type="GO" id="GO:0005886">
    <property type="term" value="C:plasma membrane"/>
    <property type="evidence" value="ECO:0007669"/>
    <property type="project" value="TreeGrafter"/>
</dbReference>
<dbReference type="SUPFAM" id="SSF48366">
    <property type="entry name" value="Ras GEF"/>
    <property type="match status" value="1"/>
</dbReference>
<dbReference type="AlphaFoldDB" id="A0A5C3NIR4"/>
<dbReference type="OrthoDB" id="28357at2759"/>
<dbReference type="CDD" id="cd06224">
    <property type="entry name" value="REM"/>
    <property type="match status" value="1"/>
</dbReference>
<dbReference type="EMBL" id="ML213503">
    <property type="protein sequence ID" value="TFK57283.1"/>
    <property type="molecule type" value="Genomic_DNA"/>
</dbReference>
<dbReference type="GO" id="GO:0005525">
    <property type="term" value="F:GTP binding"/>
    <property type="evidence" value="ECO:0007669"/>
    <property type="project" value="InterPro"/>
</dbReference>
<dbReference type="InterPro" id="IPR023578">
    <property type="entry name" value="Ras_GEF_dom_sf"/>
</dbReference>
<reference evidence="6 7" key="1">
    <citation type="journal article" date="2019" name="Nat. Ecol. Evol.">
        <title>Megaphylogeny resolves global patterns of mushroom evolution.</title>
        <authorList>
            <person name="Varga T."/>
            <person name="Krizsan K."/>
            <person name="Foldi C."/>
            <person name="Dima B."/>
            <person name="Sanchez-Garcia M."/>
            <person name="Sanchez-Ramirez S."/>
            <person name="Szollosi G.J."/>
            <person name="Szarkandi J.G."/>
            <person name="Papp V."/>
            <person name="Albert L."/>
            <person name="Andreopoulos W."/>
            <person name="Angelini C."/>
            <person name="Antonin V."/>
            <person name="Barry K.W."/>
            <person name="Bougher N.L."/>
            <person name="Buchanan P."/>
            <person name="Buyck B."/>
            <person name="Bense V."/>
            <person name="Catcheside P."/>
            <person name="Chovatia M."/>
            <person name="Cooper J."/>
            <person name="Damon W."/>
            <person name="Desjardin D."/>
            <person name="Finy P."/>
            <person name="Geml J."/>
            <person name="Haridas S."/>
            <person name="Hughes K."/>
            <person name="Justo A."/>
            <person name="Karasinski D."/>
            <person name="Kautmanova I."/>
            <person name="Kiss B."/>
            <person name="Kocsube S."/>
            <person name="Kotiranta H."/>
            <person name="LaButti K.M."/>
            <person name="Lechner B.E."/>
            <person name="Liimatainen K."/>
            <person name="Lipzen A."/>
            <person name="Lukacs Z."/>
            <person name="Mihaltcheva S."/>
            <person name="Morgado L.N."/>
            <person name="Niskanen T."/>
            <person name="Noordeloos M.E."/>
            <person name="Ohm R.A."/>
            <person name="Ortiz-Santana B."/>
            <person name="Ovrebo C."/>
            <person name="Racz N."/>
            <person name="Riley R."/>
            <person name="Savchenko A."/>
            <person name="Shiryaev A."/>
            <person name="Soop K."/>
            <person name="Spirin V."/>
            <person name="Szebenyi C."/>
            <person name="Tomsovsky M."/>
            <person name="Tulloss R.E."/>
            <person name="Uehling J."/>
            <person name="Grigoriev I.V."/>
            <person name="Vagvolgyi C."/>
            <person name="Papp T."/>
            <person name="Martin F.M."/>
            <person name="Miettinen O."/>
            <person name="Hibbett D.S."/>
            <person name="Nagy L.G."/>
        </authorList>
    </citation>
    <scope>NUCLEOTIDE SEQUENCE [LARGE SCALE GENOMIC DNA]</scope>
    <source>
        <strain evidence="6 7">OMC1185</strain>
    </source>
</reference>
<dbReference type="Pfam" id="PF00617">
    <property type="entry name" value="RasGEF"/>
    <property type="match status" value="1"/>
</dbReference>
<dbReference type="PROSITE" id="PS50009">
    <property type="entry name" value="RASGEF_CAT"/>
    <property type="match status" value="1"/>
</dbReference>
<feature type="region of interest" description="Disordered" evidence="3">
    <location>
        <begin position="195"/>
        <end position="319"/>
    </location>
</feature>
<proteinExistence type="predicted"/>
<evidence type="ECO:0000259" key="4">
    <source>
        <dbReference type="PROSITE" id="PS50009"/>
    </source>
</evidence>
<sequence length="844" mass="93215">MPWPTISIAVVGTSHCGKSTFVEKGLKAYNLSKPTACSVPVGDNGSFNYTFRTGKIPRPHSSHGRVLGLMEVDVPARNLDHVSTSAGPVWPGGAPDIQGVLICYDSSDETSFQPVERLLREYRELKLPTVVVACKSDLERRVPTRKGHSLASSFDTGIVEVSEVDDAGTEKMQRCFDWLLRAIFKEKRIDLTGSYRNPASPDVLDSQIAWEPPRSNNTTPTPASVAAQAFIASSKNSRSGLRTPTSPTRARSTSDLASEHERQRNLGNGKGRADPSSVAGSDFQGDLGSRLSMAPVQSATSGIGESAESLSDSREKEASPVPWATVDQLLDKLLFLAISGDDPTFITHFLLTYRRFATPRSVLLAMQKRMIQLTQSSSDPMFSAYAQMRICHLLERWMQDYRGDFAVGGTQGAFNAVINTVVSKTYLLHYGSEFLSFRDELPTLVDNDASWGSKPREFSEGSDDSSSSHHGDGESLAEVPRTAKMGASASDPSDMRNISRERRPSLPLTAKSLVIQTTTLSVNSSQSSQGDSSEMSQKQIIKELQKMAHEVNNLESTHIAQEITLIEARLFLDIQPRHWLKHILVPGRKEPDTDSIARFNQVSSHLADWVVSLILCHDRPKARAKQIEKFVDIAYHLRRMNNYSALRAFVAGVNNSTFQGDETMAAFKEKSEKHYKQLQSYDVLLQSIRSHRAYRMALRNTRGACIPALEVHISDLIRTHEGNPDVKADDPSKIHWGKYNLMGRFISTIIQCQVQCRTSLDYDFPEQPHISDLLLKDCLMGEGVSCFSIGSSRHNSDCPLDCQMQQSRIAAISDGAGADDGYGGGLVNPPSGKDPTLIKKIFFW</sequence>
<dbReference type="GO" id="GO:0005085">
    <property type="term" value="F:guanyl-nucleotide exchange factor activity"/>
    <property type="evidence" value="ECO:0007669"/>
    <property type="project" value="UniProtKB-KW"/>
</dbReference>
<dbReference type="PANTHER" id="PTHR23113:SF348">
    <property type="entry name" value="GUANYL-NUCLEOTIDE EXCHANGE FACTOR RASGEF, PUTATIVE (AFU_ORTHOLOGUE AFUA_1G04700)-RELATED"/>
    <property type="match status" value="1"/>
</dbReference>
<evidence type="ECO:0000313" key="7">
    <source>
        <dbReference type="Proteomes" id="UP000305948"/>
    </source>
</evidence>
<dbReference type="InterPro" id="IPR027417">
    <property type="entry name" value="P-loop_NTPase"/>
</dbReference>
<dbReference type="InterPro" id="IPR001806">
    <property type="entry name" value="Small_GTPase"/>
</dbReference>
<keyword evidence="1 2" id="KW-0344">Guanine-nucleotide releasing factor</keyword>
<evidence type="ECO:0000256" key="2">
    <source>
        <dbReference type="PROSITE-ProRule" id="PRU00168"/>
    </source>
</evidence>
<dbReference type="GO" id="GO:0003924">
    <property type="term" value="F:GTPase activity"/>
    <property type="evidence" value="ECO:0007669"/>
    <property type="project" value="InterPro"/>
</dbReference>
<dbReference type="STRING" id="5364.A0A5C3NIR4"/>
<dbReference type="Pfam" id="PF00071">
    <property type="entry name" value="Ras"/>
    <property type="match status" value="1"/>
</dbReference>
<dbReference type="SMART" id="SM00147">
    <property type="entry name" value="RasGEF"/>
    <property type="match status" value="1"/>
</dbReference>
<dbReference type="Gene3D" id="3.40.50.300">
    <property type="entry name" value="P-loop containing nucleotide triphosphate hydrolases"/>
    <property type="match status" value="1"/>
</dbReference>
<protein>
    <submittedName>
        <fullName evidence="6">Ras GEF</fullName>
    </submittedName>
</protein>
<feature type="region of interest" description="Disordered" evidence="3">
    <location>
        <begin position="451"/>
        <end position="503"/>
    </location>
</feature>
<accession>A0A5C3NIR4</accession>
<dbReference type="Gene3D" id="1.10.840.10">
    <property type="entry name" value="Ras guanine-nucleotide exchange factors catalytic domain"/>
    <property type="match status" value="1"/>
</dbReference>
<dbReference type="Gene3D" id="1.20.870.10">
    <property type="entry name" value="Son of sevenless (SoS) protein Chain: S domain 1"/>
    <property type="match status" value="1"/>
</dbReference>
<dbReference type="Proteomes" id="UP000305948">
    <property type="component" value="Unassembled WGS sequence"/>
</dbReference>
<feature type="domain" description="N-terminal Ras-GEF" evidence="5">
    <location>
        <begin position="317"/>
        <end position="442"/>
    </location>
</feature>
<feature type="compositionally biased region" description="Polar residues" evidence="3">
    <location>
        <begin position="231"/>
        <end position="240"/>
    </location>
</feature>
<evidence type="ECO:0000259" key="5">
    <source>
        <dbReference type="PROSITE" id="PS50212"/>
    </source>
</evidence>
<dbReference type="SUPFAM" id="SSF52540">
    <property type="entry name" value="P-loop containing nucleoside triphosphate hydrolases"/>
    <property type="match status" value="1"/>
</dbReference>
<organism evidence="6 7">
    <name type="scientific">Heliocybe sulcata</name>
    <dbReference type="NCBI Taxonomy" id="5364"/>
    <lineage>
        <taxon>Eukaryota</taxon>
        <taxon>Fungi</taxon>
        <taxon>Dikarya</taxon>
        <taxon>Basidiomycota</taxon>
        <taxon>Agaricomycotina</taxon>
        <taxon>Agaricomycetes</taxon>
        <taxon>Gloeophyllales</taxon>
        <taxon>Gloeophyllaceae</taxon>
        <taxon>Heliocybe</taxon>
    </lineage>
</organism>
<feature type="domain" description="Ras-GEF" evidence="4">
    <location>
        <begin position="555"/>
        <end position="784"/>
    </location>
</feature>
<name>A0A5C3NIR4_9AGAM</name>
<evidence type="ECO:0000256" key="3">
    <source>
        <dbReference type="SAM" id="MobiDB-lite"/>
    </source>
</evidence>
<dbReference type="InterPro" id="IPR008937">
    <property type="entry name" value="Ras-like_GEF"/>
</dbReference>
<feature type="compositionally biased region" description="Basic and acidic residues" evidence="3">
    <location>
        <begin position="493"/>
        <end position="503"/>
    </location>
</feature>
<feature type="compositionally biased region" description="Low complexity" evidence="3">
    <location>
        <begin position="242"/>
        <end position="254"/>
    </location>
</feature>
<dbReference type="Pfam" id="PF00618">
    <property type="entry name" value="RasGEF_N"/>
    <property type="match status" value="1"/>
</dbReference>
<dbReference type="PANTHER" id="PTHR23113">
    <property type="entry name" value="GUANINE NUCLEOTIDE EXCHANGE FACTOR"/>
    <property type="match status" value="1"/>
</dbReference>
<keyword evidence="7" id="KW-1185">Reference proteome</keyword>
<dbReference type="PROSITE" id="PS50212">
    <property type="entry name" value="RASGEF_NTER"/>
    <property type="match status" value="1"/>
</dbReference>